<proteinExistence type="predicted"/>
<accession>A0ABS4BWS3</accession>
<dbReference type="Pfam" id="PF12833">
    <property type="entry name" value="HTH_18"/>
    <property type="match status" value="1"/>
</dbReference>
<dbReference type="Proteomes" id="UP000670776">
    <property type="component" value="Unassembled WGS sequence"/>
</dbReference>
<protein>
    <submittedName>
        <fullName evidence="5">AraC family transcriptional regulator</fullName>
    </submittedName>
</protein>
<dbReference type="SMART" id="SM00342">
    <property type="entry name" value="HTH_ARAC"/>
    <property type="match status" value="1"/>
</dbReference>
<dbReference type="InterPro" id="IPR018060">
    <property type="entry name" value="HTH_AraC"/>
</dbReference>
<dbReference type="InterPro" id="IPR046532">
    <property type="entry name" value="DUF6597"/>
</dbReference>
<dbReference type="PROSITE" id="PS01124">
    <property type="entry name" value="HTH_ARAC_FAMILY_2"/>
    <property type="match status" value="1"/>
</dbReference>
<gene>
    <name evidence="5" type="ORF">J8H85_14460</name>
</gene>
<evidence type="ECO:0000256" key="1">
    <source>
        <dbReference type="ARBA" id="ARBA00023015"/>
    </source>
</evidence>
<evidence type="ECO:0000313" key="6">
    <source>
        <dbReference type="Proteomes" id="UP000670776"/>
    </source>
</evidence>
<evidence type="ECO:0000259" key="4">
    <source>
        <dbReference type="PROSITE" id="PS01124"/>
    </source>
</evidence>
<keyword evidence="3" id="KW-0804">Transcription</keyword>
<dbReference type="Pfam" id="PF20240">
    <property type="entry name" value="DUF6597"/>
    <property type="match status" value="1"/>
</dbReference>
<organism evidence="5 6">
    <name type="scientific">Mariniflexile gromovii</name>
    <dbReference type="NCBI Taxonomy" id="362523"/>
    <lineage>
        <taxon>Bacteria</taxon>
        <taxon>Pseudomonadati</taxon>
        <taxon>Bacteroidota</taxon>
        <taxon>Flavobacteriia</taxon>
        <taxon>Flavobacteriales</taxon>
        <taxon>Flavobacteriaceae</taxon>
        <taxon>Mariniflexile</taxon>
    </lineage>
</organism>
<keyword evidence="1" id="KW-0805">Transcription regulation</keyword>
<keyword evidence="6" id="KW-1185">Reference proteome</keyword>
<name>A0ABS4BWS3_9FLAO</name>
<feature type="domain" description="HTH araC/xylS-type" evidence="4">
    <location>
        <begin position="127"/>
        <end position="227"/>
    </location>
</feature>
<dbReference type="InterPro" id="IPR009057">
    <property type="entry name" value="Homeodomain-like_sf"/>
</dbReference>
<dbReference type="SUPFAM" id="SSF46689">
    <property type="entry name" value="Homeodomain-like"/>
    <property type="match status" value="1"/>
</dbReference>
<comment type="caution">
    <text evidence="5">The sequence shown here is derived from an EMBL/GenBank/DDBJ whole genome shotgun (WGS) entry which is preliminary data.</text>
</comment>
<dbReference type="Gene3D" id="1.10.10.60">
    <property type="entry name" value="Homeodomain-like"/>
    <property type="match status" value="1"/>
</dbReference>
<sequence length="241" mass="28549">MVDNDHVFKVFARRYPRIVFQHNNGNSGIYNGKDFLPLAYFSGLNIMPYECGIQPSISITGVSFYPYAIKQLFGIDAYELLNELPEVNFLLPKSFTEKMIDTKEKNKRIQLLIDYFNDKVDQIKKYDAFNEIVWETFQNEIKESNVHSFLKKFKISERQLERRFKNNIGLTPNQFLRINRFEKSIQLIKESNVLSDIVFKLNYSDQSHFCRDFKEFSQFTPTQFMKLNVLLEENSSVILKK</sequence>
<keyword evidence="2" id="KW-0238">DNA-binding</keyword>
<evidence type="ECO:0000256" key="3">
    <source>
        <dbReference type="ARBA" id="ARBA00023163"/>
    </source>
</evidence>
<dbReference type="EMBL" id="JAGJCB010000016">
    <property type="protein sequence ID" value="MBP0905039.1"/>
    <property type="molecule type" value="Genomic_DNA"/>
</dbReference>
<dbReference type="PANTHER" id="PTHR43280:SF2">
    <property type="entry name" value="HTH-TYPE TRANSCRIPTIONAL REGULATOR EXSA"/>
    <property type="match status" value="1"/>
</dbReference>
<reference evidence="5 6" key="1">
    <citation type="submission" date="2021-04" db="EMBL/GenBank/DDBJ databases">
        <title>Mariniflexile gromovii gen. nov., sp. nov., a gliding bacterium isolated from the sea urchin Strongylocentrotus intermedius.</title>
        <authorList>
            <person name="Ko S."/>
            <person name="Le V."/>
            <person name="Ahn C.-Y."/>
            <person name="Oh H.-M."/>
        </authorList>
    </citation>
    <scope>NUCLEOTIDE SEQUENCE [LARGE SCALE GENOMIC DNA]</scope>
    <source>
        <strain evidence="5 6">KCTC 12570</strain>
    </source>
</reference>
<dbReference type="PANTHER" id="PTHR43280">
    <property type="entry name" value="ARAC-FAMILY TRANSCRIPTIONAL REGULATOR"/>
    <property type="match status" value="1"/>
</dbReference>
<evidence type="ECO:0000256" key="2">
    <source>
        <dbReference type="ARBA" id="ARBA00023125"/>
    </source>
</evidence>
<evidence type="ECO:0000313" key="5">
    <source>
        <dbReference type="EMBL" id="MBP0905039.1"/>
    </source>
</evidence>